<name>A0ABQ1LWX1_9BACT</name>
<dbReference type="Proteomes" id="UP000636010">
    <property type="component" value="Unassembled WGS sequence"/>
</dbReference>
<evidence type="ECO:0000313" key="2">
    <source>
        <dbReference type="Proteomes" id="UP000636010"/>
    </source>
</evidence>
<reference evidence="2" key="1">
    <citation type="journal article" date="2019" name="Int. J. Syst. Evol. Microbiol.">
        <title>The Global Catalogue of Microorganisms (GCM) 10K type strain sequencing project: providing services to taxonomists for standard genome sequencing and annotation.</title>
        <authorList>
            <consortium name="The Broad Institute Genomics Platform"/>
            <consortium name="The Broad Institute Genome Sequencing Center for Infectious Disease"/>
            <person name="Wu L."/>
            <person name="Ma J."/>
        </authorList>
    </citation>
    <scope>NUCLEOTIDE SEQUENCE [LARGE SCALE GENOMIC DNA]</scope>
    <source>
        <strain evidence="2">CGMCC 1.10832</strain>
    </source>
</reference>
<proteinExistence type="predicted"/>
<accession>A0ABQ1LWX1</accession>
<comment type="caution">
    <text evidence="1">The sequence shown here is derived from an EMBL/GenBank/DDBJ whole genome shotgun (WGS) entry which is preliminary data.</text>
</comment>
<dbReference type="EMBL" id="BMEC01000004">
    <property type="protein sequence ID" value="GGC31262.1"/>
    <property type="molecule type" value="Genomic_DNA"/>
</dbReference>
<keyword evidence="2" id="KW-1185">Reference proteome</keyword>
<evidence type="ECO:0008006" key="3">
    <source>
        <dbReference type="Google" id="ProtNLM"/>
    </source>
</evidence>
<gene>
    <name evidence="1" type="ORF">GCM10011506_15890</name>
</gene>
<dbReference type="RefSeq" id="WP_188462074.1">
    <property type="nucleotide sequence ID" value="NZ_BAABHU010000039.1"/>
</dbReference>
<organism evidence="1 2">
    <name type="scientific">Marivirga lumbricoides</name>
    <dbReference type="NCBI Taxonomy" id="1046115"/>
    <lineage>
        <taxon>Bacteria</taxon>
        <taxon>Pseudomonadati</taxon>
        <taxon>Bacteroidota</taxon>
        <taxon>Cytophagia</taxon>
        <taxon>Cytophagales</taxon>
        <taxon>Marivirgaceae</taxon>
        <taxon>Marivirga</taxon>
    </lineage>
</organism>
<sequence>MMNGLNLLKSRSLKEKLDFLAIEESYDILIPPILKVFFDSFEWDNTLVDGKEFYYYPELVGGEVAFPFVSGIEENLKSTVNSSDEEIIDRKLILIATNRYGFYVGTLDDEQDKILTKTKSTEGGFKVVADNIFEFLRGITDNLSDSADTEEEYRQFMISLGYEDDDLEDEIDDWKNYKGI</sequence>
<protein>
    <recommendedName>
        <fullName evidence="3">SMI1/KNR4 family protein</fullName>
    </recommendedName>
</protein>
<evidence type="ECO:0000313" key="1">
    <source>
        <dbReference type="EMBL" id="GGC31262.1"/>
    </source>
</evidence>